<dbReference type="GO" id="GO:0008820">
    <property type="term" value="F:cobinamide phosphate guanylyltransferase activity"/>
    <property type="evidence" value="ECO:0007669"/>
    <property type="project" value="UniProtKB-UniRule"/>
</dbReference>
<evidence type="ECO:0000256" key="13">
    <source>
        <dbReference type="ARBA" id="ARBA00023134"/>
    </source>
</evidence>
<dbReference type="EMBL" id="JRQD01000008">
    <property type="protein sequence ID" value="KGM05765.1"/>
    <property type="molecule type" value="Genomic_DNA"/>
</dbReference>
<evidence type="ECO:0000256" key="12">
    <source>
        <dbReference type="ARBA" id="ARBA00022840"/>
    </source>
</evidence>
<dbReference type="InterPro" id="IPR003203">
    <property type="entry name" value="CobU/CobP"/>
</dbReference>
<dbReference type="GO" id="GO:0005524">
    <property type="term" value="F:ATP binding"/>
    <property type="evidence" value="ECO:0007669"/>
    <property type="project" value="UniProtKB-UniRule"/>
</dbReference>
<evidence type="ECO:0000256" key="16">
    <source>
        <dbReference type="PIRSR" id="PIRSR006135-2"/>
    </source>
</evidence>
<comment type="catalytic activity">
    <reaction evidence="1 14">
        <text>adenosylcob(III)inamide + ATP = adenosylcob(III)inamide phosphate + ADP + H(+)</text>
        <dbReference type="Rhea" id="RHEA:15769"/>
        <dbReference type="ChEBI" id="CHEBI:2480"/>
        <dbReference type="ChEBI" id="CHEBI:15378"/>
        <dbReference type="ChEBI" id="CHEBI:30616"/>
        <dbReference type="ChEBI" id="CHEBI:58502"/>
        <dbReference type="ChEBI" id="CHEBI:456216"/>
        <dbReference type="EC" id="2.7.1.156"/>
    </reaction>
</comment>
<dbReference type="CDD" id="cd00544">
    <property type="entry name" value="CobU"/>
    <property type="match status" value="1"/>
</dbReference>
<dbReference type="GO" id="GO:0043752">
    <property type="term" value="F:adenosylcobinamide kinase activity"/>
    <property type="evidence" value="ECO:0007669"/>
    <property type="project" value="UniProtKB-EC"/>
</dbReference>
<dbReference type="InterPro" id="IPR027417">
    <property type="entry name" value="P-loop_NTPase"/>
</dbReference>
<comment type="caution">
    <text evidence="17">The sequence shown here is derived from an EMBL/GenBank/DDBJ whole genome shotgun (WGS) entry which is preliminary data.</text>
</comment>
<dbReference type="PANTHER" id="PTHR34848:SF1">
    <property type="entry name" value="BIFUNCTIONAL ADENOSYLCOBALAMIN BIOSYNTHESIS PROTEIN COBU"/>
    <property type="match status" value="1"/>
</dbReference>
<evidence type="ECO:0000256" key="2">
    <source>
        <dbReference type="ARBA" id="ARBA00000711"/>
    </source>
</evidence>
<dbReference type="STRING" id="392484.LP43_2514"/>
<dbReference type="EC" id="2.7.7.62" evidence="14"/>
<evidence type="ECO:0000256" key="4">
    <source>
        <dbReference type="ARBA" id="ARBA00003889"/>
    </source>
</evidence>
<evidence type="ECO:0000313" key="17">
    <source>
        <dbReference type="EMBL" id="KGM05765.1"/>
    </source>
</evidence>
<name>A0A0A0BD74_9GAMM</name>
<dbReference type="GO" id="GO:0005525">
    <property type="term" value="F:GTP binding"/>
    <property type="evidence" value="ECO:0007669"/>
    <property type="project" value="UniProtKB-UniRule"/>
</dbReference>
<dbReference type="Gene3D" id="3.40.50.300">
    <property type="entry name" value="P-loop containing nucleotide triphosphate hydrolases"/>
    <property type="match status" value="1"/>
</dbReference>
<comment type="pathway">
    <text evidence="5 14">Cofactor biosynthesis; adenosylcobalamin biosynthesis; adenosylcobalamin from cob(II)yrinate a,c-diamide: step 6/7.</text>
</comment>
<evidence type="ECO:0000256" key="10">
    <source>
        <dbReference type="ARBA" id="ARBA00022741"/>
    </source>
</evidence>
<dbReference type="Proteomes" id="UP000029999">
    <property type="component" value="Unassembled WGS sequence"/>
</dbReference>
<dbReference type="SUPFAM" id="SSF52540">
    <property type="entry name" value="P-loop containing nucleoside triphosphate hydrolases"/>
    <property type="match status" value="1"/>
</dbReference>
<comment type="catalytic activity">
    <reaction evidence="2 14">
        <text>adenosylcob(III)inamide phosphate + GTP + H(+) = adenosylcob(III)inamide-GDP + diphosphate</text>
        <dbReference type="Rhea" id="RHEA:22712"/>
        <dbReference type="ChEBI" id="CHEBI:15378"/>
        <dbReference type="ChEBI" id="CHEBI:33019"/>
        <dbReference type="ChEBI" id="CHEBI:37565"/>
        <dbReference type="ChEBI" id="CHEBI:58502"/>
        <dbReference type="ChEBI" id="CHEBI:60487"/>
        <dbReference type="EC" id="2.7.7.62"/>
    </reaction>
</comment>
<evidence type="ECO:0000256" key="15">
    <source>
        <dbReference type="PIRSR" id="PIRSR006135-1"/>
    </source>
</evidence>
<comment type="pathway">
    <text evidence="6 14">Cofactor biosynthesis; adenosylcobalamin biosynthesis; adenosylcobalamin from cob(II)yrinate a,c-diamide: step 5/7.</text>
</comment>
<keyword evidence="10 14" id="KW-0547">Nucleotide-binding</keyword>
<keyword evidence="8 14" id="KW-0169">Cobalamin biosynthesis</keyword>
<dbReference type="PIRSF" id="PIRSF006135">
    <property type="entry name" value="CobU"/>
    <property type="match status" value="1"/>
</dbReference>
<accession>A0A0A0BD74</accession>
<evidence type="ECO:0000256" key="6">
    <source>
        <dbReference type="ARBA" id="ARBA00005159"/>
    </source>
</evidence>
<evidence type="ECO:0000256" key="1">
    <source>
        <dbReference type="ARBA" id="ARBA00000312"/>
    </source>
</evidence>
<keyword evidence="11 14" id="KW-0418">Kinase</keyword>
<evidence type="ECO:0000256" key="14">
    <source>
        <dbReference type="PIRNR" id="PIRNR006135"/>
    </source>
</evidence>
<feature type="binding site" evidence="16">
    <location>
        <begin position="33"/>
        <end position="35"/>
    </location>
    <ligand>
        <name>GTP</name>
        <dbReference type="ChEBI" id="CHEBI:37565"/>
    </ligand>
</feature>
<comment type="catalytic activity">
    <reaction evidence="3">
        <text>adenosylcob(III)inamide + GTP = adenosylcob(III)inamide phosphate + GDP + H(+)</text>
        <dbReference type="Rhea" id="RHEA:15765"/>
        <dbReference type="ChEBI" id="CHEBI:2480"/>
        <dbReference type="ChEBI" id="CHEBI:15378"/>
        <dbReference type="ChEBI" id="CHEBI:37565"/>
        <dbReference type="ChEBI" id="CHEBI:58189"/>
        <dbReference type="ChEBI" id="CHEBI:58502"/>
        <dbReference type="EC" id="2.7.1.156"/>
    </reaction>
</comment>
<dbReference type="RefSeq" id="WP_036315926.1">
    <property type="nucleotide sequence ID" value="NZ_JRQD01000008.1"/>
</dbReference>
<feature type="binding site" evidence="16">
    <location>
        <position position="83"/>
    </location>
    <ligand>
        <name>GTP</name>
        <dbReference type="ChEBI" id="CHEBI:37565"/>
    </ligand>
</feature>
<dbReference type="AlphaFoldDB" id="A0A0A0BD74"/>
<gene>
    <name evidence="17" type="ORF">LP43_2514</name>
</gene>
<dbReference type="GO" id="GO:0009236">
    <property type="term" value="P:cobalamin biosynthetic process"/>
    <property type="evidence" value="ECO:0007669"/>
    <property type="project" value="UniProtKB-UniRule"/>
</dbReference>
<dbReference type="NCBIfam" id="NF004469">
    <property type="entry name" value="PRK05800.1"/>
    <property type="match status" value="1"/>
</dbReference>
<dbReference type="UniPathway" id="UPA00148">
    <property type="reaction ID" value="UER00236"/>
</dbReference>
<feature type="binding site" evidence="16">
    <location>
        <position position="61"/>
    </location>
    <ligand>
        <name>GTP</name>
        <dbReference type="ChEBI" id="CHEBI:37565"/>
    </ligand>
</feature>
<feature type="binding site" evidence="16">
    <location>
        <begin position="8"/>
        <end position="15"/>
    </location>
    <ligand>
        <name>GTP</name>
        <dbReference type="ChEBI" id="CHEBI:37565"/>
    </ligand>
</feature>
<keyword evidence="9 14" id="KW-0808">Transferase</keyword>
<keyword evidence="12 14" id="KW-0067">ATP-binding</keyword>
<dbReference type="PANTHER" id="PTHR34848">
    <property type="match status" value="1"/>
</dbReference>
<feature type="active site" description="GMP-histidine intermediate" evidence="15">
    <location>
        <position position="49"/>
    </location>
</feature>
<evidence type="ECO:0000256" key="5">
    <source>
        <dbReference type="ARBA" id="ARBA00004692"/>
    </source>
</evidence>
<keyword evidence="17" id="KW-0548">Nucleotidyltransferase</keyword>
<sequence>MTKTLILGGVKSGKSRLAEQWAIATKRPVTYIATATANDAEMQRRIKHHQQQRPQHWLVNETPLHLASTLQRHDVSGQCLLVDCLTLWLTNLLLTDNKDILKQEISALLTLLPEMKADIIFVSNETNMGIVPVGELSRRYCDEIGLLHQRLATLVNNVILTVAGLPHILKGQLYERL</sequence>
<evidence type="ECO:0000256" key="8">
    <source>
        <dbReference type="ARBA" id="ARBA00022573"/>
    </source>
</evidence>
<proteinExistence type="inferred from homology"/>
<comment type="function">
    <text evidence="4 14">Catalyzes ATP-dependent phosphorylation of adenosylcobinamide and addition of GMP to adenosylcobinamide phosphate.</text>
</comment>
<comment type="similarity">
    <text evidence="7 14">Belongs to the CobU/CobP family.</text>
</comment>
<organism evidence="17 18">
    <name type="scientific">Methylophaga thiooxydans</name>
    <dbReference type="NCBI Taxonomy" id="392484"/>
    <lineage>
        <taxon>Bacteria</taxon>
        <taxon>Pseudomonadati</taxon>
        <taxon>Pseudomonadota</taxon>
        <taxon>Gammaproteobacteria</taxon>
        <taxon>Thiotrichales</taxon>
        <taxon>Piscirickettsiaceae</taxon>
        <taxon>Methylophaga</taxon>
    </lineage>
</organism>
<evidence type="ECO:0000313" key="18">
    <source>
        <dbReference type="Proteomes" id="UP000029999"/>
    </source>
</evidence>
<protein>
    <recommendedName>
        <fullName evidence="14">Bifunctional adenosylcobalamin biosynthesis protein</fullName>
        <ecNumber evidence="14">2.7.1.156</ecNumber>
        <ecNumber evidence="14">2.7.7.62</ecNumber>
    </recommendedName>
</protein>
<evidence type="ECO:0000256" key="7">
    <source>
        <dbReference type="ARBA" id="ARBA00007490"/>
    </source>
</evidence>
<dbReference type="Pfam" id="PF02283">
    <property type="entry name" value="CobU"/>
    <property type="match status" value="1"/>
</dbReference>
<reference evidence="17 18" key="1">
    <citation type="submission" date="2014-09" db="EMBL/GenBank/DDBJ databases">
        <authorList>
            <person name="Grob C."/>
            <person name="Taubert M."/>
            <person name="Howat A.M."/>
            <person name="Burns O.J."/>
            <person name="Dixon J.L."/>
            <person name="Chen Y."/>
            <person name="Murrell J.C."/>
        </authorList>
    </citation>
    <scope>NUCLEOTIDE SEQUENCE [LARGE SCALE GENOMIC DNA]</scope>
    <source>
        <strain evidence="17">L4</strain>
    </source>
</reference>
<evidence type="ECO:0000256" key="3">
    <source>
        <dbReference type="ARBA" id="ARBA00001522"/>
    </source>
</evidence>
<evidence type="ECO:0000256" key="11">
    <source>
        <dbReference type="ARBA" id="ARBA00022777"/>
    </source>
</evidence>
<dbReference type="EC" id="2.7.1.156" evidence="14"/>
<evidence type="ECO:0000256" key="9">
    <source>
        <dbReference type="ARBA" id="ARBA00022679"/>
    </source>
</evidence>
<keyword evidence="13 14" id="KW-0342">GTP-binding</keyword>